<keyword evidence="2" id="KW-0378">Hydrolase</keyword>
<dbReference type="GO" id="GO:0016787">
    <property type="term" value="F:hydrolase activity"/>
    <property type="evidence" value="ECO:0007669"/>
    <property type="project" value="UniProtKB-KW"/>
</dbReference>
<protein>
    <submittedName>
        <fullName evidence="2">Tetratricopeptide (TPR) repeat protein</fullName>
        <ecNumber evidence="2">3.4.-.-</ecNumber>
    </submittedName>
</protein>
<dbReference type="SUPFAM" id="SSF48452">
    <property type="entry name" value="TPR-like"/>
    <property type="match status" value="1"/>
</dbReference>
<dbReference type="Gene3D" id="1.25.40.10">
    <property type="entry name" value="Tetratricopeptide repeat domain"/>
    <property type="match status" value="1"/>
</dbReference>
<evidence type="ECO:0000256" key="1">
    <source>
        <dbReference type="SAM" id="SignalP"/>
    </source>
</evidence>
<sequence length="505" mass="54767">MTRRTGTAVALLFSLCAVPAAGMADTAAPAVVDLTPQAAGAGTAYFSEVVDAVDVARRGDTLGASITIDRLLADPRLALLDTFAQSDVWAYAALVSSAQEQPSVAEKRLRRAVALNPHNSDARLRLARYQMANQQDAAAVESILLALADAGPEPEVDSDMVWHLDMALKQQPTRRLALLQALFDNGWKNEGVEPVDQWVNLATLQVEAAQGDKVAATLERIDAPNALMQLRSDKRFDPYLRRDDPRYDPVGAARRHIDRLRVDAMLSPGLNETALELTNALMVAGQSQEVVGMTDRLADAATKADAAPPEQARYIAWMLDTRSRALRRLGRDEAAINAQLLALRMTDPEGDTVSQTLNLADLYVSLGKPQLARQTTQGVEDLSGYGQSARALIDLKAALQLKDRAAAQSARELLFANRVQTPGHYRDALLLDDRLDDAAASLIQALADPMERGAVLLQLQAVLTPPLLPAEATLLGRWDQLKQRADVQAAVARVGRIDTYPLFVD</sequence>
<dbReference type="Proteomes" id="UP001226084">
    <property type="component" value="Unassembled WGS sequence"/>
</dbReference>
<organism evidence="2 3">
    <name type="scientific">Stenotrophomonas rhizophila</name>
    <dbReference type="NCBI Taxonomy" id="216778"/>
    <lineage>
        <taxon>Bacteria</taxon>
        <taxon>Pseudomonadati</taxon>
        <taxon>Pseudomonadota</taxon>
        <taxon>Gammaproteobacteria</taxon>
        <taxon>Lysobacterales</taxon>
        <taxon>Lysobacteraceae</taxon>
        <taxon>Stenotrophomonas</taxon>
    </lineage>
</organism>
<dbReference type="InterPro" id="IPR011990">
    <property type="entry name" value="TPR-like_helical_dom_sf"/>
</dbReference>
<reference evidence="2" key="1">
    <citation type="submission" date="2023-07" db="EMBL/GenBank/DDBJ databases">
        <title>Functional and genomic diversity of the sorghum phyllosphere microbiome.</title>
        <authorList>
            <person name="Shade A."/>
        </authorList>
    </citation>
    <scope>NUCLEOTIDE SEQUENCE</scope>
    <source>
        <strain evidence="2">SORGH_AS_0457</strain>
    </source>
</reference>
<comment type="caution">
    <text evidence="2">The sequence shown here is derived from an EMBL/GenBank/DDBJ whole genome shotgun (WGS) entry which is preliminary data.</text>
</comment>
<evidence type="ECO:0000313" key="2">
    <source>
        <dbReference type="EMBL" id="MDQ1110002.1"/>
    </source>
</evidence>
<dbReference type="EMBL" id="JAUTAS010000001">
    <property type="protein sequence ID" value="MDQ1110002.1"/>
    <property type="molecule type" value="Genomic_DNA"/>
</dbReference>
<dbReference type="AlphaFoldDB" id="A0AAP5AL64"/>
<feature type="signal peptide" evidence="1">
    <location>
        <begin position="1"/>
        <end position="23"/>
    </location>
</feature>
<dbReference type="EC" id="3.4.-.-" evidence="2"/>
<name>A0AAP5AL64_9GAMM</name>
<proteinExistence type="predicted"/>
<feature type="chain" id="PRO_5042939791" evidence="1">
    <location>
        <begin position="24"/>
        <end position="505"/>
    </location>
</feature>
<accession>A0AAP5AL64</accession>
<evidence type="ECO:0000313" key="3">
    <source>
        <dbReference type="Proteomes" id="UP001226084"/>
    </source>
</evidence>
<dbReference type="RefSeq" id="WP_307107522.1">
    <property type="nucleotide sequence ID" value="NZ_JAUTAS010000001.1"/>
</dbReference>
<gene>
    <name evidence="2" type="ORF">QE424_003161</name>
</gene>
<keyword evidence="1" id="KW-0732">Signal</keyword>
<dbReference type="Pfam" id="PF14559">
    <property type="entry name" value="TPR_19"/>
    <property type="match status" value="1"/>
</dbReference>